<dbReference type="InterPro" id="IPR029044">
    <property type="entry name" value="Nucleotide-diphossugar_trans"/>
</dbReference>
<organism evidence="4 5">
    <name type="scientific">Gonium pectorale</name>
    <name type="common">Green alga</name>
    <dbReference type="NCBI Taxonomy" id="33097"/>
    <lineage>
        <taxon>Eukaryota</taxon>
        <taxon>Viridiplantae</taxon>
        <taxon>Chlorophyta</taxon>
        <taxon>core chlorophytes</taxon>
        <taxon>Chlorophyceae</taxon>
        <taxon>CS clade</taxon>
        <taxon>Chlamydomonadales</taxon>
        <taxon>Volvocaceae</taxon>
        <taxon>Gonium</taxon>
    </lineage>
</organism>
<comment type="subcellular location">
    <subcellularLocation>
        <location evidence="2">Golgi apparatus membrane</location>
        <topology evidence="2">Single-pass type II membrane protein</topology>
    </subcellularLocation>
</comment>
<keyword evidence="2" id="KW-0735">Signal-anchor</keyword>
<sequence>MANALVVLTWTQRASEGCAELRKQYGNWCALDGRHQQQDDGKQYFSAFWLAIGFYRVGAIVNAISQGVDAVFLDSDTVVLRNFLPLIRSLDGADIVTSAERCVVRNHTRPYDRAELTDWSINIGFVYLRAVPGNVRCASSWMAKMFRDVVVSGKTWDQIAFNLVFPNCYREFGLVWYGLDPRAFQLGCGPAGFKQCGCTFDDADVQAYESGPRGERVSQKFLPFSAPGGVCGPADWRDWYIKHYNCIHGFNGSSPQAVKAMYMANLMDAARNNVQGVIMPVRRRG</sequence>
<dbReference type="EMBL" id="LSYV01000005">
    <property type="protein sequence ID" value="KXZ54750.1"/>
    <property type="molecule type" value="Genomic_DNA"/>
</dbReference>
<dbReference type="Pfam" id="PF03407">
    <property type="entry name" value="Nucleotid_trans"/>
    <property type="match status" value="1"/>
</dbReference>
<proteinExistence type="inferred from homology"/>
<dbReference type="GO" id="GO:0071555">
    <property type="term" value="P:cell wall organization"/>
    <property type="evidence" value="ECO:0007669"/>
    <property type="project" value="UniProtKB-KW"/>
</dbReference>
<keyword evidence="2" id="KW-0333">Golgi apparatus</keyword>
<dbReference type="EC" id="2.4.2.-" evidence="2"/>
<dbReference type="PANTHER" id="PTHR47032">
    <property type="entry name" value="UDP-D-XYLOSE:L-FUCOSE ALPHA-1,3-D-XYLOSYLTRANSFERASE-RELATED"/>
    <property type="match status" value="1"/>
</dbReference>
<evidence type="ECO:0000313" key="5">
    <source>
        <dbReference type="Proteomes" id="UP000075714"/>
    </source>
</evidence>
<dbReference type="GO" id="GO:0016757">
    <property type="term" value="F:glycosyltransferase activity"/>
    <property type="evidence" value="ECO:0007669"/>
    <property type="project" value="UniProtKB-KW"/>
</dbReference>
<keyword evidence="2" id="KW-0961">Cell wall biogenesis/degradation</keyword>
<gene>
    <name evidence="4" type="ORF">GPECTOR_4g820</name>
</gene>
<evidence type="ECO:0000313" key="4">
    <source>
        <dbReference type="EMBL" id="KXZ54750.1"/>
    </source>
</evidence>
<accession>A0A150GZJ4</accession>
<dbReference type="Proteomes" id="UP000075714">
    <property type="component" value="Unassembled WGS sequence"/>
</dbReference>
<dbReference type="GO" id="GO:0000139">
    <property type="term" value="C:Golgi membrane"/>
    <property type="evidence" value="ECO:0007669"/>
    <property type="project" value="UniProtKB-SubCell"/>
</dbReference>
<comment type="caution">
    <text evidence="4">The sequence shown here is derived from an EMBL/GenBank/DDBJ whole genome shotgun (WGS) entry which is preliminary data.</text>
</comment>
<dbReference type="InterPro" id="IPR005069">
    <property type="entry name" value="Nucl-diP-sugar_transferase"/>
</dbReference>
<evidence type="ECO:0000259" key="3">
    <source>
        <dbReference type="Pfam" id="PF03407"/>
    </source>
</evidence>
<keyword evidence="2" id="KW-0328">Glycosyltransferase</keyword>
<evidence type="ECO:0000256" key="2">
    <source>
        <dbReference type="RuleBase" id="RU363055"/>
    </source>
</evidence>
<keyword evidence="2" id="KW-0812">Transmembrane</keyword>
<dbReference type="InterPro" id="IPR052636">
    <property type="entry name" value="UDP-D-xylose:L-fucose_XylT"/>
</dbReference>
<dbReference type="PANTHER" id="PTHR47032:SF1">
    <property type="entry name" value="UDP-D-XYLOSE:L-FUCOSE ALPHA-1,3-D-XYLOSYLTRANSFERASE-RELATED"/>
    <property type="match status" value="1"/>
</dbReference>
<name>A0A150GZJ4_GONPE</name>
<protein>
    <recommendedName>
        <fullName evidence="2">Glycosyltransferase</fullName>
        <ecNumber evidence="2">2.4.2.-</ecNumber>
    </recommendedName>
</protein>
<dbReference type="AlphaFoldDB" id="A0A150GZJ4"/>
<keyword evidence="5" id="KW-1185">Reference proteome</keyword>
<dbReference type="SUPFAM" id="SSF53448">
    <property type="entry name" value="Nucleotide-diphospho-sugar transferases"/>
    <property type="match status" value="1"/>
</dbReference>
<evidence type="ECO:0000256" key="1">
    <source>
        <dbReference type="ARBA" id="ARBA00007033"/>
    </source>
</evidence>
<reference evidence="5" key="1">
    <citation type="journal article" date="2016" name="Nat. Commun.">
        <title>The Gonium pectorale genome demonstrates co-option of cell cycle regulation during the evolution of multicellularity.</title>
        <authorList>
            <person name="Hanschen E.R."/>
            <person name="Marriage T.N."/>
            <person name="Ferris P.J."/>
            <person name="Hamaji T."/>
            <person name="Toyoda A."/>
            <person name="Fujiyama A."/>
            <person name="Neme R."/>
            <person name="Noguchi H."/>
            <person name="Minakuchi Y."/>
            <person name="Suzuki M."/>
            <person name="Kawai-Toyooka H."/>
            <person name="Smith D.R."/>
            <person name="Sparks H."/>
            <person name="Anderson J."/>
            <person name="Bakaric R."/>
            <person name="Luria V."/>
            <person name="Karger A."/>
            <person name="Kirschner M.W."/>
            <person name="Durand P.M."/>
            <person name="Michod R.E."/>
            <person name="Nozaki H."/>
            <person name="Olson B.J."/>
        </authorList>
    </citation>
    <scope>NUCLEOTIDE SEQUENCE [LARGE SCALE GENOMIC DNA]</scope>
    <source>
        <strain evidence="5">NIES-2863</strain>
    </source>
</reference>
<comment type="similarity">
    <text evidence="1 2">Belongs to the glycosyltransferase 77 family.</text>
</comment>
<feature type="domain" description="Nucleotide-diphospho-sugar transferase" evidence="3">
    <location>
        <begin position="20"/>
        <end position="184"/>
    </location>
</feature>
<keyword evidence="2" id="KW-0808">Transferase</keyword>